<dbReference type="EMBL" id="JAWDJW010001231">
    <property type="protein sequence ID" value="KAK3079303.1"/>
    <property type="molecule type" value="Genomic_DNA"/>
</dbReference>
<name>A0ACC3DRG5_9PEZI</name>
<evidence type="ECO:0000313" key="2">
    <source>
        <dbReference type="Proteomes" id="UP001186974"/>
    </source>
</evidence>
<sequence length="253" mass="28067">INSLALISGRYTLQALEVLTQMCAAYLLLVCQALDLRVLQVRFFEAAGAKVRRLTAGLLSLGADSEDSASSRSSEGASVSSEKVWMGIRGLWDEHSREDLGVRARKTAEKAVGVLVAEMSSTTMTTDHGRDDETSLSLGRVNEWRTDLASTLERAYDACREEMFERHNDITPTYLGLASEKMYRFVRRELEVPFHRGLVEDPTVPLGEGVEMGKGHRRTIGSMVSVVYEALRDGRLHEPVMEAVREGLMSQAD</sequence>
<accession>A0ACC3DRG5</accession>
<evidence type="ECO:0000313" key="1">
    <source>
        <dbReference type="EMBL" id="KAK3079303.1"/>
    </source>
</evidence>
<organism evidence="1 2">
    <name type="scientific">Coniosporium uncinatum</name>
    <dbReference type="NCBI Taxonomy" id="93489"/>
    <lineage>
        <taxon>Eukaryota</taxon>
        <taxon>Fungi</taxon>
        <taxon>Dikarya</taxon>
        <taxon>Ascomycota</taxon>
        <taxon>Pezizomycotina</taxon>
        <taxon>Dothideomycetes</taxon>
        <taxon>Dothideomycetes incertae sedis</taxon>
        <taxon>Coniosporium</taxon>
    </lineage>
</organism>
<keyword evidence="2" id="KW-1185">Reference proteome</keyword>
<reference evidence="1" key="1">
    <citation type="submission" date="2024-09" db="EMBL/GenBank/DDBJ databases">
        <title>Black Yeasts Isolated from many extreme environments.</title>
        <authorList>
            <person name="Coleine C."/>
            <person name="Stajich J.E."/>
            <person name="Selbmann L."/>
        </authorList>
    </citation>
    <scope>NUCLEOTIDE SEQUENCE</scope>
    <source>
        <strain evidence="1">CCFEE 5737</strain>
    </source>
</reference>
<feature type="non-terminal residue" evidence="1">
    <location>
        <position position="1"/>
    </location>
</feature>
<proteinExistence type="predicted"/>
<comment type="caution">
    <text evidence="1">The sequence shown here is derived from an EMBL/GenBank/DDBJ whole genome shotgun (WGS) entry which is preliminary data.</text>
</comment>
<dbReference type="Proteomes" id="UP001186974">
    <property type="component" value="Unassembled WGS sequence"/>
</dbReference>
<protein>
    <submittedName>
        <fullName evidence="1">Uncharacterized protein</fullName>
    </submittedName>
</protein>
<gene>
    <name evidence="1" type="ORF">LTS18_005192</name>
</gene>